<evidence type="ECO:0000313" key="3">
    <source>
        <dbReference type="Proteomes" id="UP000268446"/>
    </source>
</evidence>
<dbReference type="EMBL" id="QMQZ01000014">
    <property type="protein sequence ID" value="RLE52093.1"/>
    <property type="molecule type" value="Genomic_DNA"/>
</dbReference>
<comment type="catalytic activity">
    <reaction evidence="1">
        <text>RNA(n) + a ribonucleoside 5'-triphosphate = RNA(n+1) + diphosphate</text>
        <dbReference type="Rhea" id="RHEA:21248"/>
        <dbReference type="Rhea" id="RHEA-COMP:14527"/>
        <dbReference type="Rhea" id="RHEA-COMP:17342"/>
        <dbReference type="ChEBI" id="CHEBI:33019"/>
        <dbReference type="ChEBI" id="CHEBI:61557"/>
        <dbReference type="ChEBI" id="CHEBI:140395"/>
        <dbReference type="EC" id="2.7.7.6"/>
    </reaction>
</comment>
<gene>
    <name evidence="1" type="primary">rpo4</name>
    <name evidence="1" type="synonym">rpoF</name>
    <name evidence="2" type="ORF">DRJ20_00850</name>
</gene>
<dbReference type="Pfam" id="PF03874">
    <property type="entry name" value="RNA_pol_Rpb4"/>
    <property type="match status" value="1"/>
</dbReference>
<keyword evidence="1" id="KW-0240">DNA-directed RNA polymerase</keyword>
<dbReference type="Gene3D" id="6.10.140.10">
    <property type="match status" value="1"/>
</dbReference>
<keyword evidence="1" id="KW-0808">Transferase</keyword>
<dbReference type="AlphaFoldDB" id="A0A497EXJ5"/>
<dbReference type="PANTHER" id="PTHR39646">
    <property type="entry name" value="RNA POLYMERASE RPB4"/>
    <property type="match status" value="1"/>
</dbReference>
<comment type="similarity">
    <text evidence="1">Belongs to the eukaryotic RPB4 RNA polymerase subunit family.</text>
</comment>
<reference evidence="2 3" key="1">
    <citation type="submission" date="2018-06" db="EMBL/GenBank/DDBJ databases">
        <title>Extensive metabolic versatility and redundancy in microbially diverse, dynamic hydrothermal sediments.</title>
        <authorList>
            <person name="Dombrowski N."/>
            <person name="Teske A."/>
            <person name="Baker B.J."/>
        </authorList>
    </citation>
    <scope>NUCLEOTIDE SEQUENCE [LARGE SCALE GENOMIC DNA]</scope>
    <source>
        <strain evidence="2">B29_G17</strain>
    </source>
</reference>
<name>A0A497EXJ5_9CREN</name>
<evidence type="ECO:0000313" key="2">
    <source>
        <dbReference type="EMBL" id="RLE52093.1"/>
    </source>
</evidence>
<dbReference type="GO" id="GO:0000166">
    <property type="term" value="F:nucleotide binding"/>
    <property type="evidence" value="ECO:0007669"/>
    <property type="project" value="InterPro"/>
</dbReference>
<dbReference type="SUPFAM" id="SSF47819">
    <property type="entry name" value="HRDC-like"/>
    <property type="match status" value="1"/>
</dbReference>
<comment type="subunit">
    <text evidence="1">Part of the RNA polymerase complex. Forms a stalk with Rpo7 that extends from the main structure.</text>
</comment>
<dbReference type="InterPro" id="IPR010924">
    <property type="entry name" value="Rpo4"/>
</dbReference>
<dbReference type="Gene3D" id="1.10.150.80">
    <property type="entry name" value="HRDC domain"/>
    <property type="match status" value="1"/>
</dbReference>
<accession>A0A497EXJ5</accession>
<keyword evidence="1" id="KW-0548">Nucleotidyltransferase</keyword>
<proteinExistence type="inferred from homology"/>
<dbReference type="InterPro" id="IPR010997">
    <property type="entry name" value="HRDC-like_sf"/>
</dbReference>
<dbReference type="InterPro" id="IPR044876">
    <property type="entry name" value="HRDC_dom_sf"/>
</dbReference>
<dbReference type="PIRSF" id="PIRSF005053">
    <property type="entry name" value="RNA_pol_F_arch"/>
    <property type="match status" value="1"/>
</dbReference>
<dbReference type="GO" id="GO:0005737">
    <property type="term" value="C:cytoplasm"/>
    <property type="evidence" value="ECO:0007669"/>
    <property type="project" value="UniProtKB-SubCell"/>
</dbReference>
<dbReference type="GO" id="GO:0003899">
    <property type="term" value="F:DNA-directed RNA polymerase activity"/>
    <property type="evidence" value="ECO:0007669"/>
    <property type="project" value="UniProtKB-UniRule"/>
</dbReference>
<sequence length="111" mass="12613">MPKKIVECKEATISAVKEFLEKLKESVELSPMQRVTLDYASKLAKLPSEKAEALVSKLVEEFKLSRFTAVQIANILPQTIEELRTLLVVEGRIFLTSELEKMLSIIKEFSE</sequence>
<dbReference type="Proteomes" id="UP000268446">
    <property type="component" value="Unassembled WGS sequence"/>
</dbReference>
<keyword evidence="1" id="KW-0963">Cytoplasm</keyword>
<organism evidence="2 3">
    <name type="scientific">Thermoproteota archaeon</name>
    <dbReference type="NCBI Taxonomy" id="2056631"/>
    <lineage>
        <taxon>Archaea</taxon>
        <taxon>Thermoproteota</taxon>
    </lineage>
</organism>
<evidence type="ECO:0000256" key="1">
    <source>
        <dbReference type="HAMAP-Rule" id="MF_00864"/>
    </source>
</evidence>
<dbReference type="GO" id="GO:0006352">
    <property type="term" value="P:DNA-templated transcription initiation"/>
    <property type="evidence" value="ECO:0007669"/>
    <property type="project" value="InterPro"/>
</dbReference>
<comment type="caution">
    <text evidence="2">The sequence shown here is derived from an EMBL/GenBank/DDBJ whole genome shotgun (WGS) entry which is preliminary data.</text>
</comment>
<dbReference type="GO" id="GO:0000428">
    <property type="term" value="C:DNA-directed RNA polymerase complex"/>
    <property type="evidence" value="ECO:0007669"/>
    <property type="project" value="UniProtKB-KW"/>
</dbReference>
<dbReference type="HAMAP" id="MF_00864">
    <property type="entry name" value="RNApol_arch_Rpo4"/>
    <property type="match status" value="1"/>
</dbReference>
<dbReference type="EC" id="2.7.7.6" evidence="1"/>
<keyword evidence="1" id="KW-0804">Transcription</keyword>
<comment type="subcellular location">
    <subcellularLocation>
        <location evidence="1">Cytoplasm</location>
    </subcellularLocation>
</comment>
<dbReference type="PANTHER" id="PTHR39646:SF1">
    <property type="entry name" value="DNA-DIRECTED RNA POLYMERASE SUBUNIT RPO4"/>
    <property type="match status" value="1"/>
</dbReference>
<dbReference type="InterPro" id="IPR005574">
    <property type="entry name" value="Rpb4/RPC9"/>
</dbReference>
<protein>
    <recommendedName>
        <fullName evidence="1">DNA-directed RNA polymerase subunit Rpo4</fullName>
        <ecNumber evidence="1">2.7.7.6</ecNumber>
    </recommendedName>
    <alternativeName>
        <fullName evidence="1">DNA-directed RNA polymerase subunit F</fullName>
    </alternativeName>
</protein>
<comment type="function">
    <text evidence="1">DNA-dependent RNA polymerase (RNAP) catalyzes the transcription of DNA into RNA using the four ribonucleoside triphosphates as substrates. This subunit is less well bound than the others.</text>
</comment>